<accession>A0A7W3JLY1</accession>
<organism evidence="2 3">
    <name type="scientific">Microbacterium halimionae</name>
    <dbReference type="NCBI Taxonomy" id="1526413"/>
    <lineage>
        <taxon>Bacteria</taxon>
        <taxon>Bacillati</taxon>
        <taxon>Actinomycetota</taxon>
        <taxon>Actinomycetes</taxon>
        <taxon>Micrococcales</taxon>
        <taxon>Microbacteriaceae</taxon>
        <taxon>Microbacterium</taxon>
    </lineage>
</organism>
<reference evidence="2 3" key="1">
    <citation type="submission" date="2020-07" db="EMBL/GenBank/DDBJ databases">
        <title>Sequencing the genomes of 1000 actinobacteria strains.</title>
        <authorList>
            <person name="Klenk H.-P."/>
        </authorList>
    </citation>
    <scope>NUCLEOTIDE SEQUENCE [LARGE SCALE GENOMIC DNA]</scope>
    <source>
        <strain evidence="2 3">DSM 27576</strain>
    </source>
</reference>
<dbReference type="RefSeq" id="WP_167043880.1">
    <property type="nucleotide sequence ID" value="NZ_JAAOZB010000001.1"/>
</dbReference>
<evidence type="ECO:0000313" key="2">
    <source>
        <dbReference type="EMBL" id="MBA8815316.1"/>
    </source>
</evidence>
<evidence type="ECO:0000256" key="1">
    <source>
        <dbReference type="SAM" id="Phobius"/>
    </source>
</evidence>
<feature type="transmembrane region" description="Helical" evidence="1">
    <location>
        <begin position="49"/>
        <end position="72"/>
    </location>
</feature>
<feature type="transmembrane region" description="Helical" evidence="1">
    <location>
        <begin position="125"/>
        <end position="148"/>
    </location>
</feature>
<keyword evidence="3" id="KW-1185">Reference proteome</keyword>
<comment type="caution">
    <text evidence="2">The sequence shown here is derived from an EMBL/GenBank/DDBJ whole genome shotgun (WGS) entry which is preliminary data.</text>
</comment>
<keyword evidence="1" id="KW-0472">Membrane</keyword>
<proteinExistence type="predicted"/>
<dbReference type="EMBL" id="JACGWY010000001">
    <property type="protein sequence ID" value="MBA8815316.1"/>
    <property type="molecule type" value="Genomic_DNA"/>
</dbReference>
<evidence type="ECO:0000313" key="3">
    <source>
        <dbReference type="Proteomes" id="UP000526083"/>
    </source>
</evidence>
<name>A0A7W3JLY1_9MICO</name>
<sequence>MSGEKRVYTLGPETYRVSTEPPVSEYAAGPTPRRDVNSLPQRRRRRWDLWLTISLLVLLAAASVTASVLAVLLTYAFNACGSGACSRDVMNIGVWVSLTAPWIAFVIALALSIVLLIVRRLAFWVPLAAFVLVVGLWNVGAFIVWAGAVGA</sequence>
<dbReference type="InterPro" id="IPR046231">
    <property type="entry name" value="DUF6264"/>
</dbReference>
<gene>
    <name evidence="2" type="ORF">FHX48_000368</name>
</gene>
<keyword evidence="1" id="KW-0812">Transmembrane</keyword>
<dbReference type="Pfam" id="PF19779">
    <property type="entry name" value="DUF6264"/>
    <property type="match status" value="1"/>
</dbReference>
<protein>
    <submittedName>
        <fullName evidence="2">Uncharacterized protein</fullName>
    </submittedName>
</protein>
<dbReference type="Proteomes" id="UP000526083">
    <property type="component" value="Unassembled WGS sequence"/>
</dbReference>
<feature type="transmembrane region" description="Helical" evidence="1">
    <location>
        <begin position="92"/>
        <end position="118"/>
    </location>
</feature>
<dbReference type="AlphaFoldDB" id="A0A7W3JLY1"/>
<keyword evidence="1" id="KW-1133">Transmembrane helix</keyword>